<dbReference type="EMBL" id="BMWH01000002">
    <property type="protein sequence ID" value="GGZ73900.1"/>
    <property type="molecule type" value="Genomic_DNA"/>
</dbReference>
<evidence type="ECO:0000256" key="1">
    <source>
        <dbReference type="SAM" id="MobiDB-lite"/>
    </source>
</evidence>
<comment type="caution">
    <text evidence="2">The sequence shown here is derived from an EMBL/GenBank/DDBJ whole genome shotgun (WGS) entry which is preliminary data.</text>
</comment>
<evidence type="ECO:0000313" key="2">
    <source>
        <dbReference type="EMBL" id="GGZ73900.1"/>
    </source>
</evidence>
<dbReference type="AlphaFoldDB" id="A0A918QY42"/>
<evidence type="ECO:0000313" key="3">
    <source>
        <dbReference type="Proteomes" id="UP000623010"/>
    </source>
</evidence>
<feature type="region of interest" description="Disordered" evidence="1">
    <location>
        <begin position="54"/>
        <end position="75"/>
    </location>
</feature>
<accession>A0A918QY42</accession>
<organism evidence="2 3">
    <name type="scientific">Streptomyces echinoruber</name>
    <dbReference type="NCBI Taxonomy" id="68898"/>
    <lineage>
        <taxon>Bacteria</taxon>
        <taxon>Bacillati</taxon>
        <taxon>Actinomycetota</taxon>
        <taxon>Actinomycetes</taxon>
        <taxon>Kitasatosporales</taxon>
        <taxon>Streptomycetaceae</taxon>
        <taxon>Streptomyces</taxon>
    </lineage>
</organism>
<dbReference type="Proteomes" id="UP000623010">
    <property type="component" value="Unassembled WGS sequence"/>
</dbReference>
<proteinExistence type="predicted"/>
<gene>
    <name evidence="2" type="ORF">GCM10010389_09420</name>
</gene>
<name>A0A918QY42_9ACTN</name>
<reference evidence="2" key="1">
    <citation type="journal article" date="2014" name="Int. J. Syst. Evol. Microbiol.">
        <title>Complete genome sequence of Corynebacterium casei LMG S-19264T (=DSM 44701T), isolated from a smear-ripened cheese.</title>
        <authorList>
            <consortium name="US DOE Joint Genome Institute (JGI-PGF)"/>
            <person name="Walter F."/>
            <person name="Albersmeier A."/>
            <person name="Kalinowski J."/>
            <person name="Ruckert C."/>
        </authorList>
    </citation>
    <scope>NUCLEOTIDE SEQUENCE</scope>
    <source>
        <strain evidence="2">JCM 5016</strain>
    </source>
</reference>
<reference evidence="2" key="2">
    <citation type="submission" date="2020-09" db="EMBL/GenBank/DDBJ databases">
        <authorList>
            <person name="Sun Q."/>
            <person name="Ohkuma M."/>
        </authorList>
    </citation>
    <scope>NUCLEOTIDE SEQUENCE</scope>
    <source>
        <strain evidence="2">JCM 5016</strain>
    </source>
</reference>
<protein>
    <submittedName>
        <fullName evidence="2">Uncharacterized protein</fullName>
    </submittedName>
</protein>
<keyword evidence="3" id="KW-1185">Reference proteome</keyword>
<sequence length="75" mass="8191">MSGAVDVETAGEGVQEHTFGEVVRERHRQIGIVGLLKAKAVVLHIGIEVLLPDKHGHESPFTETPFTETDDWSSV</sequence>